<dbReference type="InterPro" id="IPR036709">
    <property type="entry name" value="Autotransporte_beta_dom_sf"/>
</dbReference>
<dbReference type="InterPro" id="IPR011050">
    <property type="entry name" value="Pectin_lyase_fold/virulence"/>
</dbReference>
<dbReference type="RefSeq" id="WP_012112465.1">
    <property type="nucleotide sequence ID" value="NC_009719.1"/>
</dbReference>
<dbReference type="SUPFAM" id="SSF51126">
    <property type="entry name" value="Pectin lyase-like"/>
    <property type="match status" value="1"/>
</dbReference>
<dbReference type="STRING" id="402881.Plav_3607"/>
<name>A7HZ72_PARL1</name>
<dbReference type="SMART" id="SM00869">
    <property type="entry name" value="Autotransporter"/>
    <property type="match status" value="1"/>
</dbReference>
<feature type="domain" description="Autotransporter" evidence="3">
    <location>
        <begin position="1059"/>
        <end position="1333"/>
    </location>
</feature>
<dbReference type="Gene3D" id="2.40.128.130">
    <property type="entry name" value="Autotransporter beta-domain"/>
    <property type="match status" value="1"/>
</dbReference>
<dbReference type="KEGG" id="pla:Plav_3607"/>
<dbReference type="Proteomes" id="UP000006377">
    <property type="component" value="Chromosome"/>
</dbReference>
<organism evidence="4 5">
    <name type="scientific">Parvibaculum lavamentivorans (strain DS-1 / DSM 13023 / NCIMB 13966)</name>
    <dbReference type="NCBI Taxonomy" id="402881"/>
    <lineage>
        <taxon>Bacteria</taxon>
        <taxon>Pseudomonadati</taxon>
        <taxon>Pseudomonadota</taxon>
        <taxon>Alphaproteobacteria</taxon>
        <taxon>Hyphomicrobiales</taxon>
        <taxon>Parvibaculaceae</taxon>
        <taxon>Parvibaculum</taxon>
    </lineage>
</organism>
<feature type="signal peptide" evidence="2">
    <location>
        <begin position="1"/>
        <end position="34"/>
    </location>
</feature>
<dbReference type="NCBIfam" id="TIGR04393">
    <property type="entry name" value="rpt_T5SS_PEPC"/>
    <property type="match status" value="6"/>
</dbReference>
<dbReference type="InterPro" id="IPR030895">
    <property type="entry name" value="T5SS_PEPC_rpt"/>
</dbReference>
<dbReference type="NCBIfam" id="TIGR01414">
    <property type="entry name" value="autotrans_barl"/>
    <property type="match status" value="1"/>
</dbReference>
<accession>A7HZ72</accession>
<evidence type="ECO:0000313" key="5">
    <source>
        <dbReference type="Proteomes" id="UP000006377"/>
    </source>
</evidence>
<dbReference type="HOGENOM" id="CLU_005887_4_2_5"/>
<proteinExistence type="predicted"/>
<keyword evidence="5" id="KW-1185">Reference proteome</keyword>
<gene>
    <name evidence="4" type="ordered locus">Plav_3607</name>
</gene>
<dbReference type="InterPro" id="IPR006315">
    <property type="entry name" value="OM_autotransptr_brl_dom"/>
</dbReference>
<dbReference type="SUPFAM" id="SSF103515">
    <property type="entry name" value="Autotransporter"/>
    <property type="match status" value="1"/>
</dbReference>
<dbReference type="Pfam" id="PF03797">
    <property type="entry name" value="Autotransporter"/>
    <property type="match status" value="1"/>
</dbReference>
<protein>
    <submittedName>
        <fullName evidence="4">Outer membrane autotransporter barrel domain</fullName>
    </submittedName>
</protein>
<evidence type="ECO:0000256" key="2">
    <source>
        <dbReference type="SAM" id="SignalP"/>
    </source>
</evidence>
<dbReference type="PROSITE" id="PS51208">
    <property type="entry name" value="AUTOTRANSPORTER"/>
    <property type="match status" value="1"/>
</dbReference>
<evidence type="ECO:0000259" key="3">
    <source>
        <dbReference type="PROSITE" id="PS51208"/>
    </source>
</evidence>
<keyword evidence="1 2" id="KW-0732">Signal</keyword>
<evidence type="ECO:0000256" key="1">
    <source>
        <dbReference type="ARBA" id="ARBA00022729"/>
    </source>
</evidence>
<feature type="chain" id="PRO_5002710677" evidence="2">
    <location>
        <begin position="35"/>
        <end position="1333"/>
    </location>
</feature>
<dbReference type="eggNOG" id="COG4625">
    <property type="taxonomic scope" value="Bacteria"/>
</dbReference>
<dbReference type="InterPro" id="IPR013425">
    <property type="entry name" value="Autotrns_rpt"/>
</dbReference>
<sequence length="1333" mass="131660">MTARNRTAAARRRHIAALMLGTALAALPHSGASADSFWSGGAGDWFDPGNWAGGVPGAGDVAIVNNGGTAEIGAAGALSSIGSAGETAGNSGTVEVDGAGSTWAIGNTLYIGNSGTGTLNVTNGGAVSNNNAAIGTTATGSGTATIDGAGSTWTNSGQLTIGGAGEGALEISGGGAVSNNEGSIGNQAGSTGEVAVDGIGSTWTNSGDLVVGARSNGTLGISGGGAVSNMSGFIGDLAAGIGTVTVDGAGSTWTNTGGNGLNVGWSGSATLDISDGGAVSSLAGHVGRQVGSTGTVTVSGVDSVWSIVGALLVGNYGDGTLTLSDGGAAEAASVTIASNASSTGALNIGAASGDAAAAAGMLDAASVVFGAGTGMLVFNHTNNDYAFDADISGAGSLLVRNGRTSLTGANTYTGGTEIAGGTLIGNTTSLQGDIEFTTPSGQLHFDQSTDGTFSGSIAGGSTRGYVVKRGTGEVVFDETNIDVSLVHASGGTLIVDGGTVAADTIHSGYLSDAGHPLEFASLHFTGGVEVTSNHGSVSSDDDDTGAEIRLSGAGTKWTVGRDNAWTTFYVWGNGGSLLSVSEGAELEHFGTLVLASLSHDTPGRIEVDGTGSLLSSTGSIDFGNHGTGLVTVSNGGRLETGGGPVGMGSSRTGIVTITGAGSVWRTLADEDERVEHDLILGGNDEYTVGTGHIFLSDGGLLRLGAGGDGTIFAALGANSAATINIGAAQGEAAAGAGTLEAAEIEFGDADGGDGRLVFNHTALEHIFAPVVSGFGTIMQLAGITRLTGYSENFEGDTHVTGGTLVIGNALGGTIHVSGSGRLGGTGNVNNAVVGDGGIFAPGNSVGAMIAYGDVTFGDGAIYDVEVNDGSNTPGIGNDFIDIAGSLTIDGGASVHVSPENGTDDGTTYTPGLVYTILSATGGVTGAFGAVTASFAFLTPELSYDANNVFLELVLNHDGDGGDAGFGDVANTQNQKGVGNALENFGPGHPLYDEIILMTEEEARAAYDALSGEAHASSATAQFMTAAEIRQQLLDRLAAILGSGGGGLASLAYAPAAGDAVPGAAAIWGQVFGSWGRTDGNGNAAEIDRDVYGFMGGIDREVAPGAQAGLAFGYSRSTYDVATRSSSGDSDNFHIAGYAGTALGAFDLKGVVSYAYGTVDTRRTVIAGGLTNNLAADYTTHTFQAGAEAGFDLDIGPLVLTPFAGLAGIHVETGGFTETGGPAALTFGSTSSTTGVSTLGLRARRQTGQVVLAGSLAWRHAFGDVDPSSRAAFASAPAATFAVRGTPISENALALETGIDLKLDTGTTLTFGYAGEYASEARDHGLKAELRFEF</sequence>
<evidence type="ECO:0000313" key="4">
    <source>
        <dbReference type="EMBL" id="ABS65205.1"/>
    </source>
</evidence>
<dbReference type="NCBIfam" id="TIGR02601">
    <property type="entry name" value="autotrns_rpt"/>
    <property type="match status" value="1"/>
</dbReference>
<reference evidence="4 5" key="1">
    <citation type="journal article" date="2011" name="Stand. Genomic Sci.">
        <title>Complete genome sequence of Parvibaculum lavamentivorans type strain (DS-1(T)).</title>
        <authorList>
            <person name="Schleheck D."/>
            <person name="Weiss M."/>
            <person name="Pitluck S."/>
            <person name="Bruce D."/>
            <person name="Land M.L."/>
            <person name="Han S."/>
            <person name="Saunders E."/>
            <person name="Tapia R."/>
            <person name="Detter C."/>
            <person name="Brettin T."/>
            <person name="Han J."/>
            <person name="Woyke T."/>
            <person name="Goodwin L."/>
            <person name="Pennacchio L."/>
            <person name="Nolan M."/>
            <person name="Cook A.M."/>
            <person name="Kjelleberg S."/>
            <person name="Thomas T."/>
        </authorList>
    </citation>
    <scope>NUCLEOTIDE SEQUENCE [LARGE SCALE GENOMIC DNA]</scope>
    <source>
        <strain evidence="5">DS-1 / DSM 13023 / NCIMB 13966</strain>
    </source>
</reference>
<dbReference type="EMBL" id="CP000774">
    <property type="protein sequence ID" value="ABS65205.1"/>
    <property type="molecule type" value="Genomic_DNA"/>
</dbReference>
<dbReference type="InterPro" id="IPR005546">
    <property type="entry name" value="Autotransporte_beta"/>
</dbReference>
<dbReference type="GO" id="GO:0019867">
    <property type="term" value="C:outer membrane"/>
    <property type="evidence" value="ECO:0007669"/>
    <property type="project" value="InterPro"/>
</dbReference>